<reference evidence="2 3" key="1">
    <citation type="journal article" date="2004" name="Nucleic Acids Res.">
        <title>Thermoadaptation trait revealed by the genome sequence of thermophilic Geobacillus kaustophilus.</title>
        <authorList>
            <person name="Takami H."/>
            <person name="Takaki Y."/>
            <person name="Chee G.J."/>
            <person name="Nishi S."/>
            <person name="Shimamura S."/>
            <person name="Suzuki H."/>
            <person name="Matsui S."/>
            <person name="Uchiyama I."/>
        </authorList>
    </citation>
    <scope>NUCLEOTIDE SEQUENCE [LARGE SCALE GENOMIC DNA]</scope>
    <source>
        <strain evidence="2 3">HTA426</strain>
    </source>
</reference>
<dbReference type="InterPro" id="IPR003173">
    <property type="entry name" value="PC4_C"/>
</dbReference>
<evidence type="ECO:0000313" key="2">
    <source>
        <dbReference type="EMBL" id="BAD75671.1"/>
    </source>
</evidence>
<dbReference type="KEGG" id="gka:GK1386"/>
<feature type="domain" description="Transcriptional coactivator p15 (PC4) C-terminal" evidence="1">
    <location>
        <begin position="36"/>
        <end position="81"/>
    </location>
</feature>
<accession>Q5L065</accession>
<evidence type="ECO:0000259" key="1">
    <source>
        <dbReference type="Pfam" id="PF02229"/>
    </source>
</evidence>
<dbReference type="AlphaFoldDB" id="Q5L065"/>
<dbReference type="GO" id="GO:0006355">
    <property type="term" value="P:regulation of DNA-templated transcription"/>
    <property type="evidence" value="ECO:0007669"/>
    <property type="project" value="InterPro"/>
</dbReference>
<name>Q5L065_GEOKA</name>
<dbReference type="GO" id="GO:0003677">
    <property type="term" value="F:DNA binding"/>
    <property type="evidence" value="ECO:0007669"/>
    <property type="project" value="InterPro"/>
</dbReference>
<dbReference type="HOGENOM" id="CLU_1508523_0_0_9"/>
<organism evidence="2 3">
    <name type="scientific">Geobacillus kaustophilus (strain HTA426)</name>
    <dbReference type="NCBI Taxonomy" id="235909"/>
    <lineage>
        <taxon>Bacteria</taxon>
        <taxon>Bacillati</taxon>
        <taxon>Bacillota</taxon>
        <taxon>Bacilli</taxon>
        <taxon>Bacillales</taxon>
        <taxon>Anoxybacillaceae</taxon>
        <taxon>Geobacillus</taxon>
        <taxon>Geobacillus thermoleovorans group</taxon>
    </lineage>
</organism>
<sequence>MPLALIQVYIPSKGVVCLATIQFEIKKRIATLSSSPKGWNKELNLVSWNGYPPKYDIRDWDASHAKMGKGVTLSEAEVKELYYALKQLFEKNSSENSSIQNGDWRKRIDEWAESSPLFIQQIKNVLIFMNEKGYPVEKQRQLLTGIQSASSEEALQYEIESISSIYPSFYRELGSLIRKLEEGELGQLFLYICDR</sequence>
<dbReference type="eggNOG" id="COG4443">
    <property type="taxonomic scope" value="Bacteria"/>
</dbReference>
<dbReference type="Gene3D" id="2.30.31.70">
    <property type="match status" value="1"/>
</dbReference>
<protein>
    <recommendedName>
        <fullName evidence="1">Transcriptional coactivator p15 (PC4) C-terminal domain-containing protein</fullName>
    </recommendedName>
</protein>
<evidence type="ECO:0000313" key="3">
    <source>
        <dbReference type="Proteomes" id="UP000001172"/>
    </source>
</evidence>
<dbReference type="STRING" id="235909.GK1386"/>
<gene>
    <name evidence="2" type="ordered locus">GK1386</name>
</gene>
<keyword evidence="3" id="KW-1185">Reference proteome</keyword>
<dbReference type="Proteomes" id="UP000001172">
    <property type="component" value="Chromosome"/>
</dbReference>
<dbReference type="EMBL" id="BA000043">
    <property type="protein sequence ID" value="BAD75671.1"/>
    <property type="molecule type" value="Genomic_DNA"/>
</dbReference>
<proteinExistence type="predicted"/>
<dbReference type="Pfam" id="PF02229">
    <property type="entry name" value="PC4"/>
    <property type="match status" value="1"/>
</dbReference>